<dbReference type="OrthoDB" id="5586401at2759"/>
<dbReference type="AlphaFoldDB" id="A0A8J2JV77"/>
<dbReference type="Proteomes" id="UP000708208">
    <property type="component" value="Unassembled WGS sequence"/>
</dbReference>
<name>A0A8J2JV77_9HEXA</name>
<comment type="caution">
    <text evidence="2">The sequence shown here is derived from an EMBL/GenBank/DDBJ whole genome shotgun (WGS) entry which is preliminary data.</text>
</comment>
<evidence type="ECO:0000256" key="1">
    <source>
        <dbReference type="SAM" id="MobiDB-lite"/>
    </source>
</evidence>
<keyword evidence="3" id="KW-1185">Reference proteome</keyword>
<evidence type="ECO:0008006" key="4">
    <source>
        <dbReference type="Google" id="ProtNLM"/>
    </source>
</evidence>
<feature type="region of interest" description="Disordered" evidence="1">
    <location>
        <begin position="1"/>
        <end position="20"/>
    </location>
</feature>
<gene>
    <name evidence="2" type="ORF">AFUS01_LOCUS14086</name>
</gene>
<evidence type="ECO:0000313" key="2">
    <source>
        <dbReference type="EMBL" id="CAG7725106.1"/>
    </source>
</evidence>
<dbReference type="GO" id="GO:0033617">
    <property type="term" value="P:mitochondrial respiratory chain complex IV assembly"/>
    <property type="evidence" value="ECO:0007669"/>
    <property type="project" value="InterPro"/>
</dbReference>
<accession>A0A8J2JV77</accession>
<protein>
    <recommendedName>
        <fullName evidence="4">Cytochrome c oxidase assembly factor 4 homolog, mitochondrial</fullName>
    </recommendedName>
</protein>
<dbReference type="InterPro" id="IPR039870">
    <property type="entry name" value="Coa4-like"/>
</dbReference>
<dbReference type="PANTHER" id="PTHR13639:SF2">
    <property type="entry name" value="CYTOCHROME C OXIDASE ASSEMBLY FACTOR 4 HOMOLOG, MITOCHONDRIAL"/>
    <property type="match status" value="1"/>
</dbReference>
<reference evidence="2" key="1">
    <citation type="submission" date="2021-06" db="EMBL/GenBank/DDBJ databases">
        <authorList>
            <person name="Hodson N. C."/>
            <person name="Mongue J. A."/>
            <person name="Jaron S. K."/>
        </authorList>
    </citation>
    <scope>NUCLEOTIDE SEQUENCE</scope>
</reference>
<proteinExistence type="predicted"/>
<organism evidence="2 3">
    <name type="scientific">Allacma fusca</name>
    <dbReference type="NCBI Taxonomy" id="39272"/>
    <lineage>
        <taxon>Eukaryota</taxon>
        <taxon>Metazoa</taxon>
        <taxon>Ecdysozoa</taxon>
        <taxon>Arthropoda</taxon>
        <taxon>Hexapoda</taxon>
        <taxon>Collembola</taxon>
        <taxon>Symphypleona</taxon>
        <taxon>Sminthuridae</taxon>
        <taxon>Allacma</taxon>
    </lineage>
</organism>
<evidence type="ECO:0000313" key="3">
    <source>
        <dbReference type="Proteomes" id="UP000708208"/>
    </source>
</evidence>
<sequence length="71" mass="8266">MEKAATSKLPEGNNTEDEDPVELMLKRTGCLEKHYSVLECISETKDWRLCQQVVAEFRQCMDAYKQKKNKV</sequence>
<dbReference type="EMBL" id="CAJVCH010117586">
    <property type="protein sequence ID" value="CAG7725106.1"/>
    <property type="molecule type" value="Genomic_DNA"/>
</dbReference>
<dbReference type="GO" id="GO:0005758">
    <property type="term" value="C:mitochondrial intermembrane space"/>
    <property type="evidence" value="ECO:0007669"/>
    <property type="project" value="InterPro"/>
</dbReference>
<dbReference type="PANTHER" id="PTHR13639">
    <property type="entry name" value="CYTOCHROME C OXIDASE ASSEMBLY FACTOR 4 HOMOLOG, MITOCHONDRIAL"/>
    <property type="match status" value="1"/>
</dbReference>